<dbReference type="EMBL" id="VICG01000007">
    <property type="protein sequence ID" value="KAA8570217.1"/>
    <property type="molecule type" value="Genomic_DNA"/>
</dbReference>
<dbReference type="Pfam" id="PF00172">
    <property type="entry name" value="Zn_clus"/>
    <property type="match status" value="1"/>
</dbReference>
<feature type="compositionally biased region" description="Low complexity" evidence="2">
    <location>
        <begin position="182"/>
        <end position="205"/>
    </location>
</feature>
<dbReference type="SUPFAM" id="SSF57701">
    <property type="entry name" value="Zn2/Cys6 DNA-binding domain"/>
    <property type="match status" value="1"/>
</dbReference>
<accession>A0A5M9JNC5</accession>
<feature type="compositionally biased region" description="Basic and acidic residues" evidence="2">
    <location>
        <begin position="264"/>
        <end position="273"/>
    </location>
</feature>
<evidence type="ECO:0000313" key="5">
    <source>
        <dbReference type="Proteomes" id="UP000322873"/>
    </source>
</evidence>
<dbReference type="CDD" id="cd00067">
    <property type="entry name" value="GAL4"/>
    <property type="match status" value="1"/>
</dbReference>
<dbReference type="Gene3D" id="4.10.240.10">
    <property type="entry name" value="Zn(2)-C6 fungal-type DNA-binding domain"/>
    <property type="match status" value="1"/>
</dbReference>
<proteinExistence type="predicted"/>
<keyword evidence="5" id="KW-1185">Reference proteome</keyword>
<dbReference type="PROSITE" id="PS00463">
    <property type="entry name" value="ZN2_CY6_FUNGAL_1"/>
    <property type="match status" value="1"/>
</dbReference>
<organism evidence="4 5">
    <name type="scientific">Monilinia fructicola</name>
    <name type="common">Brown rot fungus</name>
    <name type="synonym">Ciboria fructicola</name>
    <dbReference type="NCBI Taxonomy" id="38448"/>
    <lineage>
        <taxon>Eukaryota</taxon>
        <taxon>Fungi</taxon>
        <taxon>Dikarya</taxon>
        <taxon>Ascomycota</taxon>
        <taxon>Pezizomycotina</taxon>
        <taxon>Leotiomycetes</taxon>
        <taxon>Helotiales</taxon>
        <taxon>Sclerotiniaceae</taxon>
        <taxon>Monilinia</taxon>
    </lineage>
</organism>
<dbReference type="PANTHER" id="PTHR47655">
    <property type="entry name" value="QUINIC ACID UTILIZATION ACTIVATOR"/>
    <property type="match status" value="1"/>
</dbReference>
<gene>
    <name evidence="4" type="ORF">EYC84_002533</name>
</gene>
<dbReference type="VEuPathDB" id="FungiDB:MFRU_005g03240"/>
<name>A0A5M9JNC5_MONFR</name>
<comment type="caution">
    <text evidence="4">The sequence shown here is derived from an EMBL/GenBank/DDBJ whole genome shotgun (WGS) entry which is preliminary data.</text>
</comment>
<feature type="compositionally biased region" description="Basic and acidic residues" evidence="2">
    <location>
        <begin position="171"/>
        <end position="181"/>
    </location>
</feature>
<evidence type="ECO:0000259" key="3">
    <source>
        <dbReference type="PROSITE" id="PS50048"/>
    </source>
</evidence>
<dbReference type="InterPro" id="IPR036864">
    <property type="entry name" value="Zn2-C6_fun-type_DNA-bd_sf"/>
</dbReference>
<dbReference type="AlphaFoldDB" id="A0A5M9JNC5"/>
<evidence type="ECO:0000256" key="2">
    <source>
        <dbReference type="SAM" id="MobiDB-lite"/>
    </source>
</evidence>
<sequence length="536" mass="59681">MTNSNDLKPPKVSKQGARKRKREGTSENSGLTSSLESGKRNKRATRACERCRNKKIKCDIERDIACNACVDANVVCEAGNGKHTEDKKYPPGYTESLENTYQAMILVTDKLWRMVKNREEWTFAEPRMKDGGKGPVVIHDIAQALGCIRNAPGLPECFVEDAPALLNRLSAEEESKVKQEAQTETTTSTEEASPESQSKPPQSSPRFKVDSPTELPPPSYSSQFPQSPKIDQYLPTKPSIQLQCQSANKFPPQAPMSRSATVDQRLDVSRTQHEPSTGSPNIPHGHKVNKLSSDFSGGMSWCNRINTTMDSRRAPGLIIQSQAYQYQEQQALSASSTVSPFSPTCHTNSPFQSTISSFSPTYQANSPLSSETSYEGDSSLSSSPYLPNLQKDAYFPSVHHLDDAETQVFHDLNTPLGFCDSMFTFDVGFSDLSGSLFPVEDEPYSQDLLLKHSKLAQIYLPFLLFCPRIKKWSGLKRGVLWFRPSEDEFCGFLWGSHDVHSLHLDRRLNLYYLMRSRSIGHGVSGAGADTMAFNHQ</sequence>
<evidence type="ECO:0000256" key="1">
    <source>
        <dbReference type="ARBA" id="ARBA00023242"/>
    </source>
</evidence>
<dbReference type="InterPro" id="IPR001138">
    <property type="entry name" value="Zn2Cys6_DnaBD"/>
</dbReference>
<protein>
    <recommendedName>
        <fullName evidence="3">Zn(2)-C6 fungal-type domain-containing protein</fullName>
    </recommendedName>
</protein>
<feature type="region of interest" description="Disordered" evidence="2">
    <location>
        <begin position="1"/>
        <end position="44"/>
    </location>
</feature>
<feature type="region of interest" description="Disordered" evidence="2">
    <location>
        <begin position="171"/>
        <end position="233"/>
    </location>
</feature>
<dbReference type="GO" id="GO:0000981">
    <property type="term" value="F:DNA-binding transcription factor activity, RNA polymerase II-specific"/>
    <property type="evidence" value="ECO:0007669"/>
    <property type="project" value="InterPro"/>
</dbReference>
<keyword evidence="1" id="KW-0539">Nucleus</keyword>
<dbReference type="SMART" id="SM00066">
    <property type="entry name" value="GAL4"/>
    <property type="match status" value="1"/>
</dbReference>
<feature type="domain" description="Zn(2)-C6 fungal-type" evidence="3">
    <location>
        <begin position="47"/>
        <end position="76"/>
    </location>
</feature>
<reference evidence="4 5" key="1">
    <citation type="submission" date="2019-06" db="EMBL/GenBank/DDBJ databases">
        <title>Genome Sequence of the Brown Rot Fungal Pathogen Monilinia fructicola.</title>
        <authorList>
            <person name="De Miccolis Angelini R.M."/>
            <person name="Landi L."/>
            <person name="Abate D."/>
            <person name="Pollastro S."/>
            <person name="Romanazzi G."/>
            <person name="Faretra F."/>
        </authorList>
    </citation>
    <scope>NUCLEOTIDE SEQUENCE [LARGE SCALE GENOMIC DNA]</scope>
    <source>
        <strain evidence="4 5">Mfrc123</strain>
    </source>
</reference>
<dbReference type="PROSITE" id="PS50048">
    <property type="entry name" value="ZN2_CY6_FUNGAL_2"/>
    <property type="match status" value="1"/>
</dbReference>
<dbReference type="InterPro" id="IPR052783">
    <property type="entry name" value="Metabolic/Drug-Res_Regulator"/>
</dbReference>
<feature type="region of interest" description="Disordered" evidence="2">
    <location>
        <begin position="249"/>
        <end position="288"/>
    </location>
</feature>
<feature type="compositionally biased region" description="Polar residues" evidence="2">
    <location>
        <begin position="26"/>
        <end position="36"/>
    </location>
</feature>
<evidence type="ECO:0000313" key="4">
    <source>
        <dbReference type="EMBL" id="KAA8570217.1"/>
    </source>
</evidence>
<dbReference type="GO" id="GO:0008270">
    <property type="term" value="F:zinc ion binding"/>
    <property type="evidence" value="ECO:0007669"/>
    <property type="project" value="InterPro"/>
</dbReference>
<dbReference type="Proteomes" id="UP000322873">
    <property type="component" value="Unassembled WGS sequence"/>
</dbReference>
<dbReference type="PANTHER" id="PTHR47655:SF3">
    <property type="entry name" value="ZN(II)2CYS6 TRANSCRIPTION FACTOR (EUROFUNG)"/>
    <property type="match status" value="1"/>
</dbReference>